<evidence type="ECO:0000313" key="2">
    <source>
        <dbReference type="EMBL" id="KLO07906.1"/>
    </source>
</evidence>
<feature type="region of interest" description="Disordered" evidence="1">
    <location>
        <begin position="213"/>
        <end position="238"/>
    </location>
</feature>
<keyword evidence="3" id="KW-1185">Reference proteome</keyword>
<sequence length="238" mass="26167">MSIQRSNEQRLRAAIASDGDTVVSHGLAHQVPQDYANIYYFSKGGQDVFDAIVQDHDDRVVFRFANNEGQEETRVYGINDEVVAIIDWDVHLQPVLKYGGEEMKVKKWIARVPGNTGPVISHNGHLYEWIQEQFYAVVRSSPEAERKAVIFNDKDIPAVEMTPEGLHDNLLLPIVLFTAFTECGLVKGHGFPGAGEDTIAGHTCINESFLGVDGKSGENDNGNEDSASTEGGPESEAH</sequence>
<organism evidence="2 3">
    <name type="scientific">Schizopora paradoxa</name>
    <dbReference type="NCBI Taxonomy" id="27342"/>
    <lineage>
        <taxon>Eukaryota</taxon>
        <taxon>Fungi</taxon>
        <taxon>Dikarya</taxon>
        <taxon>Basidiomycota</taxon>
        <taxon>Agaricomycotina</taxon>
        <taxon>Agaricomycetes</taxon>
        <taxon>Hymenochaetales</taxon>
        <taxon>Schizoporaceae</taxon>
        <taxon>Schizopora</taxon>
    </lineage>
</organism>
<dbReference type="EMBL" id="KQ086114">
    <property type="protein sequence ID" value="KLO07906.1"/>
    <property type="molecule type" value="Genomic_DNA"/>
</dbReference>
<dbReference type="InParanoid" id="A0A0H2RSW3"/>
<protein>
    <submittedName>
        <fullName evidence="2">Uncharacterized protein</fullName>
    </submittedName>
</protein>
<proteinExistence type="predicted"/>
<name>A0A0H2RSW3_9AGAM</name>
<dbReference type="OrthoDB" id="3260027at2759"/>
<evidence type="ECO:0000313" key="3">
    <source>
        <dbReference type="Proteomes" id="UP000053477"/>
    </source>
</evidence>
<accession>A0A0H2RSW3</accession>
<evidence type="ECO:0000256" key="1">
    <source>
        <dbReference type="SAM" id="MobiDB-lite"/>
    </source>
</evidence>
<dbReference type="Proteomes" id="UP000053477">
    <property type="component" value="Unassembled WGS sequence"/>
</dbReference>
<dbReference type="AlphaFoldDB" id="A0A0H2RSW3"/>
<reference evidence="2 3" key="1">
    <citation type="submission" date="2015-04" db="EMBL/GenBank/DDBJ databases">
        <title>Complete genome sequence of Schizopora paradoxa KUC8140, a cosmopolitan wood degrader in East Asia.</title>
        <authorList>
            <consortium name="DOE Joint Genome Institute"/>
            <person name="Min B."/>
            <person name="Park H."/>
            <person name="Jang Y."/>
            <person name="Kim J.-J."/>
            <person name="Kim K.H."/>
            <person name="Pangilinan J."/>
            <person name="Lipzen A."/>
            <person name="Riley R."/>
            <person name="Grigoriev I.V."/>
            <person name="Spatafora J.W."/>
            <person name="Choi I.-G."/>
        </authorList>
    </citation>
    <scope>NUCLEOTIDE SEQUENCE [LARGE SCALE GENOMIC DNA]</scope>
    <source>
        <strain evidence="2 3">KUC8140</strain>
    </source>
</reference>
<gene>
    <name evidence="2" type="ORF">SCHPADRAFT_944871</name>
</gene>